<accession>A0ABP8GRP8</accession>
<evidence type="ECO:0000313" key="2">
    <source>
        <dbReference type="Proteomes" id="UP001500975"/>
    </source>
</evidence>
<keyword evidence="2" id="KW-1185">Reference proteome</keyword>
<gene>
    <name evidence="1" type="ORF">GCM10023165_01120</name>
</gene>
<evidence type="ECO:0000313" key="1">
    <source>
        <dbReference type="EMBL" id="GAA4328680.1"/>
    </source>
</evidence>
<dbReference type="RefSeq" id="WP_345535180.1">
    <property type="nucleotide sequence ID" value="NZ_BAABGJ010000001.1"/>
</dbReference>
<dbReference type="EMBL" id="BAABGJ010000001">
    <property type="protein sequence ID" value="GAA4328680.1"/>
    <property type="molecule type" value="Genomic_DNA"/>
</dbReference>
<dbReference type="Proteomes" id="UP001500975">
    <property type="component" value="Unassembled WGS sequence"/>
</dbReference>
<comment type="caution">
    <text evidence="1">The sequence shown here is derived from an EMBL/GenBank/DDBJ whole genome shotgun (WGS) entry which is preliminary data.</text>
</comment>
<sequence length="324" mass="35427">MTATAFSLIPPGTGGVRDYASAVGHPLHAPLMELKHDTDTASLSGEFVLLHFSGYGFQKRGVPLWLVRRIRSLRSQFKAVGVVFHELFASGPVWGSAFWLSGVQQRIARELLLLSDFWLTNREDSAHWLLSHSKTAPHSVLPVFSNVGEPDTIDTERERRVVVFGSSGIRAQVYEWGDGEIFRSARHNGLAIHDIGPAMPEGPLAQRMAREGVVAHGKLPAEAVSAALAGAEYGALAYPADYVSKSSIFAAYCAHGVCPVLLAGDYSQHDGLTADVHYLRGFDALGVDRLDARTIGREAHRWYAPHRIDAHVSALRTMASEVRR</sequence>
<name>A0ABP8GRP8_9BURK</name>
<evidence type="ECO:0008006" key="3">
    <source>
        <dbReference type="Google" id="ProtNLM"/>
    </source>
</evidence>
<proteinExistence type="predicted"/>
<reference evidence="2" key="1">
    <citation type="journal article" date="2019" name="Int. J. Syst. Evol. Microbiol.">
        <title>The Global Catalogue of Microorganisms (GCM) 10K type strain sequencing project: providing services to taxonomists for standard genome sequencing and annotation.</title>
        <authorList>
            <consortium name="The Broad Institute Genomics Platform"/>
            <consortium name="The Broad Institute Genome Sequencing Center for Infectious Disease"/>
            <person name="Wu L."/>
            <person name="Ma J."/>
        </authorList>
    </citation>
    <scope>NUCLEOTIDE SEQUENCE [LARGE SCALE GENOMIC DNA]</scope>
    <source>
        <strain evidence="2">JCM 17804</strain>
    </source>
</reference>
<protein>
    <recommendedName>
        <fullName evidence="3">Glycosyltransferase family 1 protein</fullName>
    </recommendedName>
</protein>
<organism evidence="1 2">
    <name type="scientific">Variovorax defluvii</name>
    <dbReference type="NCBI Taxonomy" id="913761"/>
    <lineage>
        <taxon>Bacteria</taxon>
        <taxon>Pseudomonadati</taxon>
        <taxon>Pseudomonadota</taxon>
        <taxon>Betaproteobacteria</taxon>
        <taxon>Burkholderiales</taxon>
        <taxon>Comamonadaceae</taxon>
        <taxon>Variovorax</taxon>
    </lineage>
</organism>